<feature type="transmembrane region" description="Helical" evidence="1">
    <location>
        <begin position="12"/>
        <end position="32"/>
    </location>
</feature>
<protein>
    <recommendedName>
        <fullName evidence="4">DUF304 domain-containing protein</fullName>
    </recommendedName>
</protein>
<dbReference type="PATRIC" id="fig|449659.4.peg.668"/>
<dbReference type="EMBL" id="JQCN01000064">
    <property type="protein sequence ID" value="KRN96800.1"/>
    <property type="molecule type" value="Genomic_DNA"/>
</dbReference>
<dbReference type="Proteomes" id="UP000051886">
    <property type="component" value="Unassembled WGS sequence"/>
</dbReference>
<dbReference type="InterPro" id="IPR048136">
    <property type="entry name" value="STM3941-like"/>
</dbReference>
<reference evidence="2 3" key="1">
    <citation type="journal article" date="2015" name="Genome Announc.">
        <title>Expanding the biotechnology potential of lactobacilli through comparative genomics of 213 strains and associated genera.</title>
        <authorList>
            <person name="Sun Z."/>
            <person name="Harris H.M."/>
            <person name="McCann A."/>
            <person name="Guo C."/>
            <person name="Argimon S."/>
            <person name="Zhang W."/>
            <person name="Yang X."/>
            <person name="Jeffery I.B."/>
            <person name="Cooney J.C."/>
            <person name="Kagawa T.F."/>
            <person name="Liu W."/>
            <person name="Song Y."/>
            <person name="Salvetti E."/>
            <person name="Wrobel A."/>
            <person name="Rasinkangas P."/>
            <person name="Parkhill J."/>
            <person name="Rea M.C."/>
            <person name="O'Sullivan O."/>
            <person name="Ritari J."/>
            <person name="Douillard F.P."/>
            <person name="Paul Ross R."/>
            <person name="Yang R."/>
            <person name="Briner A.E."/>
            <person name="Felis G.E."/>
            <person name="de Vos W.M."/>
            <person name="Barrangou R."/>
            <person name="Klaenhammer T.R."/>
            <person name="Caufield P.W."/>
            <person name="Cui Y."/>
            <person name="Zhang H."/>
            <person name="O'Toole P.W."/>
        </authorList>
    </citation>
    <scope>NUCLEOTIDE SEQUENCE [LARGE SCALE GENOMIC DNA]</scope>
    <source>
        <strain evidence="2 3">NBRC 103219</strain>
    </source>
</reference>
<dbReference type="NCBIfam" id="NF041635">
    <property type="entry name" value="STM3941_fam"/>
    <property type="match status" value="1"/>
</dbReference>
<keyword evidence="1" id="KW-0472">Membrane</keyword>
<proteinExistence type="predicted"/>
<sequence>MLYLGWPDKQAGYLIFGTVLVIIFGGLGLHLLKQFFTGKVLVKITAAGFYDHSRLSSTGKLVKWEKVVGLTELPVGVQGQVSVRLKDEANYLAALPVYKRLLVRPQLKLGQGPLNISLQNARFVTAAQLIKIMRIYRQGQK</sequence>
<organism evidence="2 3">
    <name type="scientific">Ligilactobacillus pobuzihii</name>
    <dbReference type="NCBI Taxonomy" id="449659"/>
    <lineage>
        <taxon>Bacteria</taxon>
        <taxon>Bacillati</taxon>
        <taxon>Bacillota</taxon>
        <taxon>Bacilli</taxon>
        <taxon>Lactobacillales</taxon>
        <taxon>Lactobacillaceae</taxon>
        <taxon>Ligilactobacillus</taxon>
    </lineage>
</organism>
<evidence type="ECO:0000256" key="1">
    <source>
        <dbReference type="SAM" id="Phobius"/>
    </source>
</evidence>
<gene>
    <name evidence="2" type="ORF">IV66_GL000663</name>
</gene>
<dbReference type="STRING" id="449659.IV66_GL000663"/>
<keyword evidence="1" id="KW-0812">Transmembrane</keyword>
<keyword evidence="3" id="KW-1185">Reference proteome</keyword>
<comment type="caution">
    <text evidence="2">The sequence shown here is derived from an EMBL/GenBank/DDBJ whole genome shotgun (WGS) entry which is preliminary data.</text>
</comment>
<evidence type="ECO:0000313" key="3">
    <source>
        <dbReference type="Proteomes" id="UP000051886"/>
    </source>
</evidence>
<evidence type="ECO:0008006" key="4">
    <source>
        <dbReference type="Google" id="ProtNLM"/>
    </source>
</evidence>
<dbReference type="AlphaFoldDB" id="A0A0R2L623"/>
<keyword evidence="1" id="KW-1133">Transmembrane helix</keyword>
<evidence type="ECO:0000313" key="2">
    <source>
        <dbReference type="EMBL" id="KRN96800.1"/>
    </source>
</evidence>
<name>A0A0R2L623_9LACO</name>
<accession>A0A0R2L623</accession>